<reference evidence="1" key="1">
    <citation type="submission" date="2019-12" db="EMBL/GenBank/DDBJ databases">
        <title>Genome sequencing and annotation of Brassica cretica.</title>
        <authorList>
            <person name="Studholme D.J."/>
            <person name="Sarris P."/>
        </authorList>
    </citation>
    <scope>NUCLEOTIDE SEQUENCE</scope>
    <source>
        <strain evidence="1">PFS-109/04</strain>
        <tissue evidence="1">Leaf</tissue>
    </source>
</reference>
<comment type="caution">
    <text evidence="1">The sequence shown here is derived from an EMBL/GenBank/DDBJ whole genome shotgun (WGS) entry which is preliminary data.</text>
</comment>
<name>A0A8S9Q8G1_BRACR</name>
<organism evidence="1 2">
    <name type="scientific">Brassica cretica</name>
    <name type="common">Mustard</name>
    <dbReference type="NCBI Taxonomy" id="69181"/>
    <lineage>
        <taxon>Eukaryota</taxon>
        <taxon>Viridiplantae</taxon>
        <taxon>Streptophyta</taxon>
        <taxon>Embryophyta</taxon>
        <taxon>Tracheophyta</taxon>
        <taxon>Spermatophyta</taxon>
        <taxon>Magnoliopsida</taxon>
        <taxon>eudicotyledons</taxon>
        <taxon>Gunneridae</taxon>
        <taxon>Pentapetalae</taxon>
        <taxon>rosids</taxon>
        <taxon>malvids</taxon>
        <taxon>Brassicales</taxon>
        <taxon>Brassicaceae</taxon>
        <taxon>Brassiceae</taxon>
        <taxon>Brassica</taxon>
    </lineage>
</organism>
<evidence type="ECO:0000313" key="2">
    <source>
        <dbReference type="Proteomes" id="UP000712600"/>
    </source>
</evidence>
<evidence type="ECO:0000313" key="1">
    <source>
        <dbReference type="EMBL" id="KAF3538909.1"/>
    </source>
</evidence>
<dbReference type="EMBL" id="QGKX02001290">
    <property type="protein sequence ID" value="KAF3538909.1"/>
    <property type="molecule type" value="Genomic_DNA"/>
</dbReference>
<protein>
    <submittedName>
        <fullName evidence="1">Uncharacterized protein</fullName>
    </submittedName>
</protein>
<accession>A0A8S9Q8G1</accession>
<gene>
    <name evidence="1" type="ORF">F2Q69_00021154</name>
</gene>
<dbReference type="Proteomes" id="UP000712600">
    <property type="component" value="Unassembled WGS sequence"/>
</dbReference>
<dbReference type="AlphaFoldDB" id="A0A8S9Q8G1"/>
<proteinExistence type="predicted"/>
<sequence length="203" mass="21757">MVSSSMMLPVYPSPSISSIGIREKQRILVIMGSITLPITRLPLLNPTSSSSFSLPPPPLSNPRRRSNFSPLVITASAVFAAPSDVNNSVPAKNGGYTVVGIHEKQRILVIMGSITLPITRLPLLNPTSSSSFSLPPFPLSNPRRRSNFSPLVITASAVFAAPSDVNNSVPAKNGGYTVGDFMTGRQHLHVVNPCSREEDTRPN</sequence>